<feature type="transmembrane region" description="Helical" evidence="1">
    <location>
        <begin position="81"/>
        <end position="99"/>
    </location>
</feature>
<feature type="transmembrane region" description="Helical" evidence="1">
    <location>
        <begin position="299"/>
        <end position="320"/>
    </location>
</feature>
<keyword evidence="1" id="KW-0812">Transmembrane</keyword>
<dbReference type="RefSeq" id="WP_262095839.1">
    <property type="nucleotide sequence ID" value="NZ_JAOEGN010000004.1"/>
</dbReference>
<name>A0ABT2PW01_9MOLU</name>
<keyword evidence="3" id="KW-1185">Reference proteome</keyword>
<feature type="transmembrane region" description="Helical" evidence="1">
    <location>
        <begin position="358"/>
        <end position="380"/>
    </location>
</feature>
<dbReference type="Proteomes" id="UP001209076">
    <property type="component" value="Unassembled WGS sequence"/>
</dbReference>
<feature type="transmembrane region" description="Helical" evidence="1">
    <location>
        <begin position="260"/>
        <end position="279"/>
    </location>
</feature>
<organism evidence="2 3">
    <name type="scientific">Paracholeplasma vituli</name>
    <dbReference type="NCBI Taxonomy" id="69473"/>
    <lineage>
        <taxon>Bacteria</taxon>
        <taxon>Bacillati</taxon>
        <taxon>Mycoplasmatota</taxon>
        <taxon>Mollicutes</taxon>
        <taxon>Acholeplasmatales</taxon>
        <taxon>Acholeplasmataceae</taxon>
        <taxon>Paracholeplasma</taxon>
    </lineage>
</organism>
<comment type="caution">
    <text evidence="2">The sequence shown here is derived from an EMBL/GenBank/DDBJ whole genome shotgun (WGS) entry which is preliminary data.</text>
</comment>
<proteinExistence type="predicted"/>
<feature type="transmembrane region" description="Helical" evidence="1">
    <location>
        <begin position="327"/>
        <end position="346"/>
    </location>
</feature>
<feature type="transmembrane region" description="Helical" evidence="1">
    <location>
        <begin position="200"/>
        <end position="221"/>
    </location>
</feature>
<accession>A0ABT2PW01</accession>
<keyword evidence="1" id="KW-1133">Transmembrane helix</keyword>
<evidence type="ECO:0000313" key="3">
    <source>
        <dbReference type="Proteomes" id="UP001209076"/>
    </source>
</evidence>
<feature type="transmembrane region" description="Helical" evidence="1">
    <location>
        <begin position="444"/>
        <end position="471"/>
    </location>
</feature>
<keyword evidence="1" id="KW-0472">Membrane</keyword>
<reference evidence="3" key="1">
    <citation type="submission" date="2023-07" db="EMBL/GenBank/DDBJ databases">
        <title>Novel Mycoplasma species identified in domestic and wild animals.</title>
        <authorList>
            <person name="Volokhov D.V."/>
            <person name="Furtak V.A."/>
            <person name="Zagorodnyaya T.A."/>
        </authorList>
    </citation>
    <scope>NUCLEOTIDE SEQUENCE [LARGE SCALE GENOMIC DNA]</scope>
    <source>
        <strain evidence="3">92-19</strain>
    </source>
</reference>
<protein>
    <submittedName>
        <fullName evidence="2">Uncharacterized protein</fullName>
    </submittedName>
</protein>
<sequence>MKEKIKQYVDHYFRFDQRSDLESLKQEIIANLSDKYDAMVEAGKDPQQAYIDTIKSMGDFNPQMDDKVSPEFNELPAWPEYSLPSSAILSIFAVIFIFFNTLLGGISTAVSIILYAVGSYYLYAKAMHVKSAQLDIELHKTYLAKIFTYMKTAFVFWSLNLSYILALIAQSVLTRVILWFRPSIESDPQELKNFMDTTLIASIILFFVALILLLMLSYVIYRKLLTKYVLLTGEPNLKGKVKTSLDYLNVKATYGNSEKWLLGFLYVFGLVPILLMPFWDIYDQGRLIVWFFQTGIIEFPFITIFILLSYISLIGLFIVYHIKKIHINFLVIGIISFVLLHIYIQVSLVHFNVDITEWYTILILMVSASIMAIYLLIQVFRLKKKQQLKAFCQKYMSMRLMWIFLSILPIILYLGTPLEIVYLNESNVEIHREFGFLSEQLRNMFGSSFFGSLSVISIIINLFIVSPLVLLNVIKKKIIWIVNLITLIVLLPTPSTDSSIIIYPLSNREWIVIIIACLSTILYWIWSSRKPIVKEVK</sequence>
<gene>
    <name evidence="2" type="ORF">N7603_02885</name>
</gene>
<feature type="transmembrane region" description="Helical" evidence="1">
    <location>
        <begin position="478"/>
        <end position="504"/>
    </location>
</feature>
<evidence type="ECO:0000313" key="2">
    <source>
        <dbReference type="EMBL" id="MCU0104596.1"/>
    </source>
</evidence>
<feature type="transmembrane region" description="Helical" evidence="1">
    <location>
        <begin position="154"/>
        <end position="180"/>
    </location>
</feature>
<feature type="transmembrane region" description="Helical" evidence="1">
    <location>
        <begin position="400"/>
        <end position="424"/>
    </location>
</feature>
<feature type="transmembrane region" description="Helical" evidence="1">
    <location>
        <begin position="105"/>
        <end position="123"/>
    </location>
</feature>
<feature type="transmembrane region" description="Helical" evidence="1">
    <location>
        <begin position="510"/>
        <end position="527"/>
    </location>
</feature>
<dbReference type="EMBL" id="JAOEGN010000004">
    <property type="protein sequence ID" value="MCU0104596.1"/>
    <property type="molecule type" value="Genomic_DNA"/>
</dbReference>
<evidence type="ECO:0000256" key="1">
    <source>
        <dbReference type="SAM" id="Phobius"/>
    </source>
</evidence>